<proteinExistence type="predicted"/>
<organism evidence="1 2">
    <name type="scientific">Euroglyphus maynei</name>
    <name type="common">Mayne's house dust mite</name>
    <dbReference type="NCBI Taxonomy" id="6958"/>
    <lineage>
        <taxon>Eukaryota</taxon>
        <taxon>Metazoa</taxon>
        <taxon>Ecdysozoa</taxon>
        <taxon>Arthropoda</taxon>
        <taxon>Chelicerata</taxon>
        <taxon>Arachnida</taxon>
        <taxon>Acari</taxon>
        <taxon>Acariformes</taxon>
        <taxon>Sarcoptiformes</taxon>
        <taxon>Astigmata</taxon>
        <taxon>Psoroptidia</taxon>
        <taxon>Analgoidea</taxon>
        <taxon>Pyroglyphidae</taxon>
        <taxon>Pyroglyphinae</taxon>
        <taxon>Euroglyphus</taxon>
    </lineage>
</organism>
<accession>A0A1Y3BHE9</accession>
<name>A0A1Y3BHE9_EURMA</name>
<evidence type="ECO:0000313" key="2">
    <source>
        <dbReference type="Proteomes" id="UP000194236"/>
    </source>
</evidence>
<keyword evidence="2" id="KW-1185">Reference proteome</keyword>
<comment type="caution">
    <text evidence="1">The sequence shown here is derived from an EMBL/GenBank/DDBJ whole genome shotgun (WGS) entry which is preliminary data.</text>
</comment>
<protein>
    <submittedName>
        <fullName evidence="1">Uncharacterized protein</fullName>
    </submittedName>
</protein>
<dbReference type="EMBL" id="MUJZ01018535">
    <property type="protein sequence ID" value="OTF80369.1"/>
    <property type="molecule type" value="Genomic_DNA"/>
</dbReference>
<dbReference type="Proteomes" id="UP000194236">
    <property type="component" value="Unassembled WGS sequence"/>
</dbReference>
<gene>
    <name evidence="1" type="ORF">BLA29_011960</name>
</gene>
<reference evidence="1 2" key="1">
    <citation type="submission" date="2017-03" db="EMBL/GenBank/DDBJ databases">
        <title>Genome Survey of Euroglyphus maynei.</title>
        <authorList>
            <person name="Arlian L.G."/>
            <person name="Morgan M.S."/>
            <person name="Rider S.D."/>
        </authorList>
    </citation>
    <scope>NUCLEOTIDE SEQUENCE [LARGE SCALE GENOMIC DNA]</scope>
    <source>
        <strain evidence="1">Arlian Lab</strain>
        <tissue evidence="1">Whole body</tissue>
    </source>
</reference>
<sequence>MWPNVIPNNDNIIR</sequence>
<evidence type="ECO:0000313" key="1">
    <source>
        <dbReference type="EMBL" id="OTF80369.1"/>
    </source>
</evidence>